<accession>A0A1J0VPW7</accession>
<dbReference type="EMBL" id="CP018082">
    <property type="protein sequence ID" value="APE34050.1"/>
    <property type="molecule type" value="Genomic_DNA"/>
</dbReference>
<evidence type="ECO:0000313" key="2">
    <source>
        <dbReference type="Proteomes" id="UP000183810"/>
    </source>
</evidence>
<sequence length="92" mass="9681">MSVIGRVYRRQRDHRVRGVSTAPLLIAAPAANADTGSSSINLGRILQALSAESPTADCDPPQIPATTPQFDLGRGGCRLGNHRPPAPVVSVR</sequence>
<evidence type="ECO:0000313" key="1">
    <source>
        <dbReference type="EMBL" id="APE34050.1"/>
    </source>
</evidence>
<protein>
    <submittedName>
        <fullName evidence="1">Uncharacterized protein</fullName>
    </submittedName>
</protein>
<name>A0A1J0VPW7_9NOCA</name>
<organism evidence="1 2">
    <name type="scientific">Nocardia mangyaensis</name>
    <dbReference type="NCBI Taxonomy" id="2213200"/>
    <lineage>
        <taxon>Bacteria</taxon>
        <taxon>Bacillati</taxon>
        <taxon>Actinomycetota</taxon>
        <taxon>Actinomycetes</taxon>
        <taxon>Mycobacteriales</taxon>
        <taxon>Nocardiaceae</taxon>
        <taxon>Nocardia</taxon>
    </lineage>
</organism>
<dbReference type="KEGG" id="nsl:BOX37_08750"/>
<reference evidence="1" key="1">
    <citation type="submission" date="2016-11" db="EMBL/GenBank/DDBJ databases">
        <authorList>
            <person name="Jaros S."/>
            <person name="Januszkiewicz K."/>
            <person name="Wedrychowicz H."/>
        </authorList>
    </citation>
    <scope>NUCLEOTIDE SEQUENCE [LARGE SCALE GENOMIC DNA]</scope>
    <source>
        <strain evidence="1">Y48</strain>
    </source>
</reference>
<dbReference type="Proteomes" id="UP000183810">
    <property type="component" value="Chromosome"/>
</dbReference>
<proteinExistence type="predicted"/>
<keyword evidence="2" id="KW-1185">Reference proteome</keyword>
<dbReference type="AlphaFoldDB" id="A0A1J0VPW7"/>
<gene>
    <name evidence="1" type="ORF">BOX37_08750</name>
</gene>